<feature type="region of interest" description="Disordered" evidence="1">
    <location>
        <begin position="237"/>
        <end position="270"/>
    </location>
</feature>
<feature type="compositionally biased region" description="Gly residues" evidence="1">
    <location>
        <begin position="45"/>
        <end position="54"/>
    </location>
</feature>
<protein>
    <submittedName>
        <fullName evidence="2">Uncharacterized protein</fullName>
    </submittedName>
</protein>
<feature type="region of interest" description="Disordered" evidence="1">
    <location>
        <begin position="1"/>
        <end position="54"/>
    </location>
</feature>
<accession>A0A645CYL7</accession>
<feature type="compositionally biased region" description="Basic residues" evidence="1">
    <location>
        <begin position="241"/>
        <end position="250"/>
    </location>
</feature>
<evidence type="ECO:0000313" key="2">
    <source>
        <dbReference type="EMBL" id="MPM81975.1"/>
    </source>
</evidence>
<proteinExistence type="predicted"/>
<name>A0A645CYL7_9ZZZZ</name>
<sequence length="293" mass="31432">MLRVQGFHVHAPDAHRSPIHIPEPGDKPGNRALPAAGGSHQRGDGAAGNGRGQLGHGGLSGAFLPSVREGHMVKLNVKPLNPPLGIPLHHRGGKEGAHPSGGNGQVKQLRQKGQLGLNRSVNTHHDQKEHQQGHQLDSAACEQMGSHKHRQADARLQNHLRAGNEHAVNQLHLYGKALHKVQGIPQGGEPLAVQIARLDNLDALQVLLHLVRGRQLGVHVLMPVMLLNLAAEQHDKECSRHGGKHRKRKPPVIQGQHQANQGDGNAVGNKLGYHMTEHMLHGGAVAHNVGGQL</sequence>
<gene>
    <name evidence="2" type="ORF">SDC9_129033</name>
</gene>
<reference evidence="2" key="1">
    <citation type="submission" date="2019-08" db="EMBL/GenBank/DDBJ databases">
        <authorList>
            <person name="Kucharzyk K."/>
            <person name="Murdoch R.W."/>
            <person name="Higgins S."/>
            <person name="Loffler F."/>
        </authorList>
    </citation>
    <scope>NUCLEOTIDE SEQUENCE</scope>
</reference>
<comment type="caution">
    <text evidence="2">The sequence shown here is derived from an EMBL/GenBank/DDBJ whole genome shotgun (WGS) entry which is preliminary data.</text>
</comment>
<evidence type="ECO:0000256" key="1">
    <source>
        <dbReference type="SAM" id="MobiDB-lite"/>
    </source>
</evidence>
<dbReference type="EMBL" id="VSSQ01031182">
    <property type="protein sequence ID" value="MPM81975.1"/>
    <property type="molecule type" value="Genomic_DNA"/>
</dbReference>
<organism evidence="2">
    <name type="scientific">bioreactor metagenome</name>
    <dbReference type="NCBI Taxonomy" id="1076179"/>
    <lineage>
        <taxon>unclassified sequences</taxon>
        <taxon>metagenomes</taxon>
        <taxon>ecological metagenomes</taxon>
    </lineage>
</organism>
<feature type="region of interest" description="Disordered" evidence="1">
    <location>
        <begin position="88"/>
        <end position="109"/>
    </location>
</feature>
<dbReference type="AlphaFoldDB" id="A0A645CYL7"/>